<accession>A0A3N0YIU5</accession>
<dbReference type="Pfam" id="PF01504">
    <property type="entry name" value="PIP5K"/>
    <property type="match status" value="1"/>
</dbReference>
<dbReference type="Pfam" id="PF05782">
    <property type="entry name" value="ECM1"/>
    <property type="match status" value="2"/>
</dbReference>
<gene>
    <name evidence="12" type="ORF">DPX16_11505</name>
</gene>
<keyword evidence="5" id="KW-0964">Secreted</keyword>
<evidence type="ECO:0000259" key="11">
    <source>
        <dbReference type="PROSITE" id="PS51455"/>
    </source>
</evidence>
<dbReference type="GO" id="GO:0005615">
    <property type="term" value="C:extracellular space"/>
    <property type="evidence" value="ECO:0007669"/>
    <property type="project" value="InterPro"/>
</dbReference>
<evidence type="ECO:0000256" key="1">
    <source>
        <dbReference type="ARBA" id="ARBA00004496"/>
    </source>
</evidence>
<dbReference type="PANTHER" id="PTHR23086">
    <property type="entry name" value="PHOSPHATIDYLINOSITOL-4-PHOSPHATE 5-KINASE"/>
    <property type="match status" value="1"/>
</dbReference>
<feature type="compositionally biased region" description="Low complexity" evidence="9">
    <location>
        <begin position="786"/>
        <end position="798"/>
    </location>
</feature>
<dbReference type="CDD" id="cd01452">
    <property type="entry name" value="VWA_26S_proteasome_subunit"/>
    <property type="match status" value="1"/>
</dbReference>
<dbReference type="CDD" id="cd17301">
    <property type="entry name" value="PIPKc_PIP5KI"/>
    <property type="match status" value="1"/>
</dbReference>
<dbReference type="FunFam" id="3.40.50.410:FF:000005">
    <property type="entry name" value="26S proteasome non-ATPase regulatory subunit 4"/>
    <property type="match status" value="1"/>
</dbReference>
<evidence type="ECO:0000256" key="5">
    <source>
        <dbReference type="ARBA" id="ARBA00022525"/>
    </source>
</evidence>
<dbReference type="CDD" id="cd22297">
    <property type="entry name" value="PSMD4_RAZUL"/>
    <property type="match status" value="1"/>
</dbReference>
<dbReference type="OrthoDB" id="70770at2759"/>
<feature type="region of interest" description="Disordered" evidence="9">
    <location>
        <begin position="301"/>
        <end position="331"/>
    </location>
</feature>
<feature type="region of interest" description="Disordered" evidence="9">
    <location>
        <begin position="706"/>
        <end position="817"/>
    </location>
</feature>
<dbReference type="GO" id="GO:0000502">
    <property type="term" value="C:proteasome complex"/>
    <property type="evidence" value="ECO:0007669"/>
    <property type="project" value="UniProtKB-ARBA"/>
</dbReference>
<feature type="compositionally biased region" description="Low complexity" evidence="9">
    <location>
        <begin position="301"/>
        <end position="311"/>
    </location>
</feature>
<evidence type="ECO:0000313" key="13">
    <source>
        <dbReference type="Proteomes" id="UP000281406"/>
    </source>
</evidence>
<keyword evidence="4" id="KW-0963">Cytoplasm</keyword>
<proteinExistence type="predicted"/>
<dbReference type="Gene3D" id="3.40.50.410">
    <property type="entry name" value="von Willebrand factor, type A domain"/>
    <property type="match status" value="1"/>
</dbReference>
<dbReference type="GO" id="GO:0016308">
    <property type="term" value="F:1-phosphatidylinositol-4-phosphate 5-kinase activity"/>
    <property type="evidence" value="ECO:0007669"/>
    <property type="project" value="TreeGrafter"/>
</dbReference>
<feature type="region of interest" description="Disordered" evidence="9">
    <location>
        <begin position="1219"/>
        <end position="1291"/>
    </location>
</feature>
<dbReference type="GO" id="GO:0007165">
    <property type="term" value="P:signal transduction"/>
    <property type="evidence" value="ECO:0007669"/>
    <property type="project" value="InterPro"/>
</dbReference>
<comment type="caution">
    <text evidence="12">The sequence shown here is derived from an EMBL/GenBank/DDBJ whole genome shotgun (WGS) entry which is preliminary data.</text>
</comment>
<evidence type="ECO:0000256" key="9">
    <source>
        <dbReference type="SAM" id="MobiDB-lite"/>
    </source>
</evidence>
<dbReference type="SUPFAM" id="SSF56104">
    <property type="entry name" value="SAICAR synthase-like"/>
    <property type="match status" value="1"/>
</dbReference>
<dbReference type="SMART" id="SM00726">
    <property type="entry name" value="UIM"/>
    <property type="match status" value="2"/>
</dbReference>
<keyword evidence="13" id="KW-1185">Reference proteome</keyword>
<keyword evidence="8" id="KW-0808">Transferase</keyword>
<dbReference type="EMBL" id="RJVU01042534">
    <property type="protein sequence ID" value="ROL45810.1"/>
    <property type="molecule type" value="Genomic_DNA"/>
</dbReference>
<dbReference type="PANTHER" id="PTHR23086:SF54">
    <property type="entry name" value="PHOSPHATIDYLINOSITOL 4-PHOSPHATE 5-KINASE TYPE-1 ALPHA"/>
    <property type="match status" value="1"/>
</dbReference>
<keyword evidence="8" id="KW-0067">ATP-binding</keyword>
<feature type="compositionally biased region" description="Basic and acidic residues" evidence="9">
    <location>
        <begin position="1281"/>
        <end position="1291"/>
    </location>
</feature>
<keyword evidence="6" id="KW-0677">Repeat</keyword>
<dbReference type="SUPFAM" id="SSF53300">
    <property type="entry name" value="vWA-like"/>
    <property type="match status" value="1"/>
</dbReference>
<dbReference type="InterPro" id="IPR027484">
    <property type="entry name" value="PInositol-4-P-5-kinase_N"/>
</dbReference>
<organism evidence="12 13">
    <name type="scientific">Anabarilius grahami</name>
    <name type="common">Kanglang fish</name>
    <name type="synonym">Barilius grahami</name>
    <dbReference type="NCBI Taxonomy" id="495550"/>
    <lineage>
        <taxon>Eukaryota</taxon>
        <taxon>Metazoa</taxon>
        <taxon>Chordata</taxon>
        <taxon>Craniata</taxon>
        <taxon>Vertebrata</taxon>
        <taxon>Euteleostomi</taxon>
        <taxon>Actinopterygii</taxon>
        <taxon>Neopterygii</taxon>
        <taxon>Teleostei</taxon>
        <taxon>Ostariophysi</taxon>
        <taxon>Cypriniformes</taxon>
        <taxon>Xenocyprididae</taxon>
        <taxon>Xenocypridinae</taxon>
        <taxon>Xenocypridinae incertae sedis</taxon>
        <taxon>Anabarilius</taxon>
    </lineage>
</organism>
<dbReference type="FunFam" id="3.30.800.10:FF:000001">
    <property type="entry name" value="phosphatidylinositol 4-phosphate 5-kinase type-1 gamma"/>
    <property type="match status" value="1"/>
</dbReference>
<dbReference type="Gene3D" id="3.30.800.10">
    <property type="entry name" value="Phosphatidylinositol Phosphate Kinase II Beta"/>
    <property type="match status" value="1"/>
</dbReference>
<dbReference type="SUPFAM" id="SSF48552">
    <property type="entry name" value="Serum albumin-like"/>
    <property type="match status" value="2"/>
</dbReference>
<evidence type="ECO:0000256" key="6">
    <source>
        <dbReference type="ARBA" id="ARBA00022737"/>
    </source>
</evidence>
<evidence type="ECO:0000256" key="2">
    <source>
        <dbReference type="ARBA" id="ARBA00004613"/>
    </source>
</evidence>
<sequence>MNPTTQLMGHYSASWGQNTDPDVLLKSNFPPARPSDNNLKAICLYGNGRPRYPAARFPSSSYAYTRRAGKAVNRLEAWLSQCCYRGLAHGNGQILCCVEQAWKTALSLFCIEEYSTMTLVHECCEKKGEERWNCFESQAPNPFYHPLSGYRAPIIPPGGQNTDPGVLLKSNFPPARPSDNNLKAICLYGNGRPRYPAARFPSSSYAYARRAGKAVNRLEAWLSQCCYGGLAHGKGQILYCAQQAWKTALSRFCIEEYSTMTLVHECCEKKGEERWNCFENKAPNPFYHPLSGIPGNRKMASSEGLSISSSSQTNKKTLGHRGIDPTGETTYKKTTSSALKGAIQLGITHSVGSLSQKPERDVLMQDFEVVESIFFPSQGSNSTPGHHHGDFKFKTYAPIAFRYFREMFGIRPDDYLYSLCNEPLIELSNSGASGSLFYVSSDDEFIIKTVQHKEAEFLQTLLPGYFMNLNQNMRTLLPKFYGLYCVQAEGKNIRIVVMNNLLPRAVPMHLKFDLKGSTHKRRASPKEKAKSVPTFKDLDFMQDMPEGILLESDHYNALCRTIQRDCRVLQSFKIMDYSLLVGIHNLDRAGEEVSTAVPDTQKKAPGQKPLYCTAIESIQGESKGKTSPQPYESMGGIPAFSSKGERLLVFIGIIDILQSYRLVKKLEHSWKALLHDGDTVSVHRPSFYADRFQKFMCSTVFKKPPLKTSPSKKSRVGTVSGGKKSNIAVSGQTQQSLPVAAEQTQPQQTTVQLSSSGALSLSPDTQGDSGARPDLLPKQVTEDEVTSSSADTTLSATSPVSSRPSTNTPALSRSSIAAQSSGESLDIEVISLIKGKWNSIKVGDILIFGEKSVNYPPVLKKRDLPTHVGATHLRIHFYAAFEKRSSDGTVDQSALLLQISSVSYICKPISDAFTLGNGLEDFQDGSRNVDNSEYMRNGDFLPTRLQAQQDAVNIVCHSKTRSNPENNVGLITMANNCEVLTTLTPDTGRILSKLHAVQPLGKISFCTGIRVAHLALKHRQGKNHKMRIVAFVGSPVEDNEKDLVKLAKRLKKEKVNVDVINFGEEEVNTEKLTAFVNTLNGKEGTGSHLVTVPPGPSLADALLSSPVLAGEGGTMMGLGASDFEFGVDPSADPELALALRVSMEEQRQRQEEEARRAAAQSAAEAGIPSSTADESEEALLKMSTSQPESGVAALPDFSSMTEEEQIAYAMQMSLAGGEFGESMDTGAPMDTAESKEEDDYDVMQDPEFLQSVLENLPGVDPNNEAIRNAMGSLASQSGNKQEGKKDEEKKK</sequence>
<dbReference type="GO" id="GO:0005737">
    <property type="term" value="C:cytoplasm"/>
    <property type="evidence" value="ECO:0007669"/>
    <property type="project" value="UniProtKB-SubCell"/>
</dbReference>
<dbReference type="PROSITE" id="PS51455">
    <property type="entry name" value="PIPK"/>
    <property type="match status" value="1"/>
</dbReference>
<dbReference type="InterPro" id="IPR036465">
    <property type="entry name" value="vWFA_dom_sf"/>
</dbReference>
<evidence type="ECO:0000313" key="12">
    <source>
        <dbReference type="EMBL" id="ROL45810.1"/>
    </source>
</evidence>
<dbReference type="PROSITE" id="PS50234">
    <property type="entry name" value="VWFA"/>
    <property type="match status" value="1"/>
</dbReference>
<dbReference type="PROSITE" id="PS50330">
    <property type="entry name" value="UIM"/>
    <property type="match status" value="2"/>
</dbReference>
<dbReference type="Gene3D" id="6.10.250.380">
    <property type="match status" value="1"/>
</dbReference>
<feature type="domain" description="VWFA" evidence="10">
    <location>
        <begin position="924"/>
        <end position="1107"/>
    </location>
</feature>
<feature type="compositionally biased region" description="Basic and acidic residues" evidence="9">
    <location>
        <begin position="1143"/>
        <end position="1156"/>
    </location>
</feature>
<dbReference type="FunFam" id="6.10.300.40:FF:000002">
    <property type="entry name" value="Proteasome 26S subunit, non-ATPase 4a"/>
    <property type="match status" value="1"/>
</dbReference>
<dbReference type="Proteomes" id="UP000281406">
    <property type="component" value="Unassembled WGS sequence"/>
</dbReference>
<dbReference type="InterPro" id="IPR023610">
    <property type="entry name" value="PInositol-4/5-P-5/4-kinase"/>
</dbReference>
<dbReference type="Gene3D" id="1.10.246.10">
    <property type="match status" value="2"/>
</dbReference>
<feature type="compositionally biased region" description="Polar residues" evidence="9">
    <location>
        <begin position="727"/>
        <end position="768"/>
    </location>
</feature>
<feature type="domain" description="PIPK" evidence="11">
    <location>
        <begin position="335"/>
        <end position="700"/>
    </location>
</feature>
<protein>
    <recommendedName>
        <fullName evidence="3">26S proteasome non-ATPase regulatory subunit 4</fullName>
    </recommendedName>
    <alternativeName>
        <fullName evidence="7">26S proteasome regulatory subunit RPN10</fullName>
    </alternativeName>
</protein>
<dbReference type="InterPro" id="IPR003903">
    <property type="entry name" value="UIM_dom"/>
</dbReference>
<dbReference type="SMART" id="SM00330">
    <property type="entry name" value="PIPKc"/>
    <property type="match status" value="1"/>
</dbReference>
<dbReference type="GO" id="GO:0046854">
    <property type="term" value="P:phosphatidylinositol phosphate biosynthetic process"/>
    <property type="evidence" value="ECO:0007669"/>
    <property type="project" value="TreeGrafter"/>
</dbReference>
<reference evidence="12 13" key="1">
    <citation type="submission" date="2018-10" db="EMBL/GenBank/DDBJ databases">
        <title>Genome assembly for a Yunnan-Guizhou Plateau 3E fish, Anabarilius grahami (Regan), and its evolutionary and genetic applications.</title>
        <authorList>
            <person name="Jiang W."/>
        </authorList>
    </citation>
    <scope>NUCLEOTIDE SEQUENCE [LARGE SCALE GENOMIC DNA]</scope>
    <source>
        <strain evidence="12">AG-KIZ</strain>
        <tissue evidence="12">Muscle</tissue>
    </source>
</reference>
<evidence type="ECO:0000256" key="3">
    <source>
        <dbReference type="ARBA" id="ARBA00014934"/>
    </source>
</evidence>
<dbReference type="InterPro" id="IPR027483">
    <property type="entry name" value="PInositol-4-P-4/5-kinase_C_sf"/>
</dbReference>
<name>A0A3N0YIU5_ANAGA</name>
<dbReference type="InterPro" id="IPR008605">
    <property type="entry name" value="ECM1"/>
</dbReference>
<evidence type="ECO:0000256" key="7">
    <source>
        <dbReference type="ARBA" id="ARBA00044341"/>
    </source>
</evidence>
<dbReference type="GO" id="GO:0005524">
    <property type="term" value="F:ATP binding"/>
    <property type="evidence" value="ECO:0007669"/>
    <property type="project" value="UniProtKB-UniRule"/>
</dbReference>
<dbReference type="InterPro" id="IPR002498">
    <property type="entry name" value="PInositol-4-P-4/5-kinase_core"/>
</dbReference>
<keyword evidence="8" id="KW-0547">Nucleotide-binding</keyword>
<feature type="region of interest" description="Disordered" evidence="9">
    <location>
        <begin position="1143"/>
        <end position="1192"/>
    </location>
</feature>
<feature type="compositionally biased region" description="Acidic residues" evidence="9">
    <location>
        <begin position="1235"/>
        <end position="1244"/>
    </location>
</feature>
<feature type="compositionally biased region" description="Polar residues" evidence="9">
    <location>
        <begin position="799"/>
        <end position="817"/>
    </location>
</feature>
<dbReference type="Pfam" id="PF13519">
    <property type="entry name" value="VWA_2"/>
    <property type="match status" value="1"/>
</dbReference>
<dbReference type="InterPro" id="IPR049590">
    <property type="entry name" value="PSMD4_RAZUL-like"/>
</dbReference>
<evidence type="ECO:0000256" key="8">
    <source>
        <dbReference type="PROSITE-ProRule" id="PRU00781"/>
    </source>
</evidence>
<evidence type="ECO:0000259" key="10">
    <source>
        <dbReference type="PROSITE" id="PS50234"/>
    </source>
</evidence>
<keyword evidence="8 12" id="KW-0418">Kinase</keyword>
<dbReference type="GO" id="GO:0005886">
    <property type="term" value="C:plasma membrane"/>
    <property type="evidence" value="ECO:0007669"/>
    <property type="project" value="TreeGrafter"/>
</dbReference>
<dbReference type="SMART" id="SM00327">
    <property type="entry name" value="VWA"/>
    <property type="match status" value="1"/>
</dbReference>
<dbReference type="Pfam" id="PF02809">
    <property type="entry name" value="UIM"/>
    <property type="match status" value="2"/>
</dbReference>
<comment type="subcellular location">
    <subcellularLocation>
        <location evidence="1">Cytoplasm</location>
    </subcellularLocation>
    <subcellularLocation>
        <location evidence="2">Secreted</location>
    </subcellularLocation>
</comment>
<dbReference type="InterPro" id="IPR002035">
    <property type="entry name" value="VWF_A"/>
</dbReference>
<evidence type="ECO:0000256" key="4">
    <source>
        <dbReference type="ARBA" id="ARBA00022490"/>
    </source>
</evidence>
<dbReference type="InterPro" id="IPR020858">
    <property type="entry name" value="Serum_albumin-like"/>
</dbReference>
<dbReference type="Gene3D" id="6.10.300.40">
    <property type="match status" value="1"/>
</dbReference>
<dbReference type="Gene3D" id="3.30.810.10">
    <property type="entry name" value="2-Layer Sandwich"/>
    <property type="match status" value="1"/>
</dbReference>